<dbReference type="Proteomes" id="UP000887229">
    <property type="component" value="Unassembled WGS sequence"/>
</dbReference>
<keyword evidence="2" id="KW-0378">Hydrolase</keyword>
<dbReference type="Gene3D" id="1.50.10.10">
    <property type="match status" value="1"/>
</dbReference>
<proteinExistence type="predicted"/>
<dbReference type="GO" id="GO:0016798">
    <property type="term" value="F:hydrolase activity, acting on glycosyl bonds"/>
    <property type="evidence" value="ECO:0007669"/>
    <property type="project" value="UniProtKB-KW"/>
</dbReference>
<dbReference type="AlphaFoldDB" id="A0A9P7ZD47"/>
<dbReference type="GeneID" id="70297238"/>
<comment type="caution">
    <text evidence="2">The sequence shown here is derived from an EMBL/GenBank/DDBJ whole genome shotgun (WGS) entry which is preliminary data.</text>
</comment>
<dbReference type="EMBL" id="MU251306">
    <property type="protein sequence ID" value="KAG9249482.1"/>
    <property type="molecule type" value="Genomic_DNA"/>
</dbReference>
<keyword evidence="2" id="KW-0326">Glycosidase</keyword>
<evidence type="ECO:0000256" key="1">
    <source>
        <dbReference type="SAM" id="SignalP"/>
    </source>
</evidence>
<feature type="signal peptide" evidence="1">
    <location>
        <begin position="1"/>
        <end position="30"/>
    </location>
</feature>
<accession>A0A9P7ZD47</accession>
<sequence>MHYQKQLVISVKMKTMRNPWALLLLPLLAAAKIDRQKIVSQYKVIRTSLIDNKTTPLQVGNGNFAFSVDNTGMQTFLPFNTLSSWAWHNDSLPTNGEELSDYEGVPKDTHGRDVYYDIPDPDLPAISQWIIGNPNRVNLGRIGLKYKSDTLSTDAITDPHQELDPWSGTITSKFKVDGQDVQVITQGDFDSDAVTFAIDSPLLETGDLAVELDFPYPPIHATQYKFEVFVGVYDFPANHTTVGKVNCKTPNTAHIYHEMQETKYHVNMHWSEETPLQLSRDEGKGSSSKKAHRFTLAPTEATNKITFTAHFAPERSVPDLPADVQARNIQGWHDYWTHGGFVDLTSSSHHAANELQRRIILSQYHVRVNSAATGQPPQESGLMNNGWYGKFHMEMVAWHAVHWATWGRQTFFDGIFPAVYKTLLPSSRARAEKMGWKGARWPKMTELVSGVSSPGLINALLVWQQPHPMMMASYQYQAHPTQETLEAWDEVLTATAEYMASFAWFNESSDLYDIGPPLYGVTENTPPYETTNLAFEIAYWRYGLDTAIQWKKALGQDVPEDWITVAEKLAPPPQVDDLYAVYLGVNATWWDDPKLNGDPRSLLMMTGFIPDTVAVDFATAVQTADKVAEVWTDDKIRGWGRPILAINSAKVGDPDRAIYHLTAFDYWKFDDAGFAVRGGDGGTPPPFMPGNAGFLWAVSFMAKGWAGSEGDAPGFPNDGTWTVKHEGLVKSL</sequence>
<organism evidence="2 3">
    <name type="scientific">Emericellopsis atlantica</name>
    <dbReference type="NCBI Taxonomy" id="2614577"/>
    <lineage>
        <taxon>Eukaryota</taxon>
        <taxon>Fungi</taxon>
        <taxon>Dikarya</taxon>
        <taxon>Ascomycota</taxon>
        <taxon>Pezizomycotina</taxon>
        <taxon>Sordariomycetes</taxon>
        <taxon>Hypocreomycetidae</taxon>
        <taxon>Hypocreales</taxon>
        <taxon>Bionectriaceae</taxon>
        <taxon>Emericellopsis</taxon>
    </lineage>
</organism>
<keyword evidence="1" id="KW-0732">Signal</keyword>
<dbReference type="InterPro" id="IPR008928">
    <property type="entry name" value="6-hairpin_glycosidase_sf"/>
</dbReference>
<gene>
    <name evidence="2" type="ORF">F5Z01DRAFT_697831</name>
</gene>
<name>A0A9P7ZD47_9HYPO</name>
<dbReference type="InterPro" id="IPR012341">
    <property type="entry name" value="6hp_glycosidase-like_sf"/>
</dbReference>
<dbReference type="GO" id="GO:0005975">
    <property type="term" value="P:carbohydrate metabolic process"/>
    <property type="evidence" value="ECO:0007669"/>
    <property type="project" value="InterPro"/>
</dbReference>
<dbReference type="OrthoDB" id="3534988at2759"/>
<dbReference type="RefSeq" id="XP_046113406.1">
    <property type="nucleotide sequence ID" value="XM_046266335.1"/>
</dbReference>
<evidence type="ECO:0000313" key="3">
    <source>
        <dbReference type="Proteomes" id="UP000887229"/>
    </source>
</evidence>
<evidence type="ECO:0000313" key="2">
    <source>
        <dbReference type="EMBL" id="KAG9249482.1"/>
    </source>
</evidence>
<protein>
    <submittedName>
        <fullName evidence="2">Six-hairpin glycosidase-like protein</fullName>
    </submittedName>
</protein>
<feature type="chain" id="PRO_5040132794" evidence="1">
    <location>
        <begin position="31"/>
        <end position="732"/>
    </location>
</feature>
<keyword evidence="3" id="KW-1185">Reference proteome</keyword>
<reference evidence="2" key="1">
    <citation type="journal article" date="2021" name="IMA Fungus">
        <title>Genomic characterization of three marine fungi, including Emericellopsis atlantica sp. nov. with signatures of a generalist lifestyle and marine biomass degradation.</title>
        <authorList>
            <person name="Hagestad O.C."/>
            <person name="Hou L."/>
            <person name="Andersen J.H."/>
            <person name="Hansen E.H."/>
            <person name="Altermark B."/>
            <person name="Li C."/>
            <person name="Kuhnert E."/>
            <person name="Cox R.J."/>
            <person name="Crous P.W."/>
            <person name="Spatafora J.W."/>
            <person name="Lail K."/>
            <person name="Amirebrahimi M."/>
            <person name="Lipzen A."/>
            <person name="Pangilinan J."/>
            <person name="Andreopoulos W."/>
            <person name="Hayes R.D."/>
            <person name="Ng V."/>
            <person name="Grigoriev I.V."/>
            <person name="Jackson S.A."/>
            <person name="Sutton T.D.S."/>
            <person name="Dobson A.D.W."/>
            <person name="Rama T."/>
        </authorList>
    </citation>
    <scope>NUCLEOTIDE SEQUENCE</scope>
    <source>
        <strain evidence="2">TS7</strain>
    </source>
</reference>
<dbReference type="SUPFAM" id="SSF48208">
    <property type="entry name" value="Six-hairpin glycosidases"/>
    <property type="match status" value="1"/>
</dbReference>